<proteinExistence type="predicted"/>
<dbReference type="Pfam" id="PF12973">
    <property type="entry name" value="Cupin_7"/>
    <property type="match status" value="1"/>
</dbReference>
<evidence type="ECO:0000313" key="3">
    <source>
        <dbReference type="EMBL" id="CAB5031661.1"/>
    </source>
</evidence>
<dbReference type="InterPro" id="IPR011051">
    <property type="entry name" value="RmlC_Cupin_sf"/>
</dbReference>
<accession>A0A6J7K551</accession>
<organism evidence="2">
    <name type="scientific">freshwater metagenome</name>
    <dbReference type="NCBI Taxonomy" id="449393"/>
    <lineage>
        <taxon>unclassified sequences</taxon>
        <taxon>metagenomes</taxon>
        <taxon>ecological metagenomes</taxon>
    </lineage>
</organism>
<name>A0A6J7K551_9ZZZZ</name>
<dbReference type="InterPro" id="IPR025979">
    <property type="entry name" value="ChrR-like_cupin_dom"/>
</dbReference>
<dbReference type="InterPro" id="IPR014710">
    <property type="entry name" value="RmlC-like_jellyroll"/>
</dbReference>
<dbReference type="Gene3D" id="2.60.120.10">
    <property type="entry name" value="Jelly Rolls"/>
    <property type="match status" value="1"/>
</dbReference>
<dbReference type="EMBL" id="CAFBPU010000018">
    <property type="protein sequence ID" value="CAB5031661.1"/>
    <property type="molecule type" value="Genomic_DNA"/>
</dbReference>
<dbReference type="AlphaFoldDB" id="A0A6J7K551"/>
<evidence type="ECO:0000259" key="1">
    <source>
        <dbReference type="Pfam" id="PF12973"/>
    </source>
</evidence>
<dbReference type="SUPFAM" id="SSF51182">
    <property type="entry name" value="RmlC-like cupins"/>
    <property type="match status" value="1"/>
</dbReference>
<evidence type="ECO:0000313" key="2">
    <source>
        <dbReference type="EMBL" id="CAB4950241.1"/>
    </source>
</evidence>
<sequence length="163" mass="18325">MIEPAIPVSAWSPAEIVELANSTDEREWVPTAREGVWIRPLLFDTVRGAWVNVTRMRTTGFISRHAHPAPVHGYVIKGQWHYLERDWVATEGGYVFEPPGDTHTLIADPGESLTLFWITGCLIEVDEFGTPTGFADVFTRIEQAAKHYEAVGLGADYVNRFVR</sequence>
<protein>
    <submittedName>
        <fullName evidence="2">Unannotated protein</fullName>
    </submittedName>
</protein>
<dbReference type="CDD" id="cd20302">
    <property type="entry name" value="cupin_DAD"/>
    <property type="match status" value="1"/>
</dbReference>
<dbReference type="EMBL" id="CAFBND010000074">
    <property type="protein sequence ID" value="CAB4950241.1"/>
    <property type="molecule type" value="Genomic_DNA"/>
</dbReference>
<gene>
    <name evidence="2" type="ORF">UFOPK3752_01608</name>
    <name evidence="3" type="ORF">UFOPK4150_01038</name>
</gene>
<feature type="domain" description="ChrR-like cupin" evidence="1">
    <location>
        <begin position="21"/>
        <end position="120"/>
    </location>
</feature>
<reference evidence="2" key="1">
    <citation type="submission" date="2020-05" db="EMBL/GenBank/DDBJ databases">
        <authorList>
            <person name="Chiriac C."/>
            <person name="Salcher M."/>
            <person name="Ghai R."/>
            <person name="Kavagutti S V."/>
        </authorList>
    </citation>
    <scope>NUCLEOTIDE SEQUENCE</scope>
</reference>